<dbReference type="EMBL" id="LNXV01000029">
    <property type="protein sequence ID" value="KTC81487.1"/>
    <property type="molecule type" value="Genomic_DNA"/>
</dbReference>
<dbReference type="Proteomes" id="UP000054742">
    <property type="component" value="Unassembled WGS sequence"/>
</dbReference>
<protein>
    <submittedName>
        <fullName evidence="1">Uncharacterized protein</fullName>
    </submittedName>
</protein>
<keyword evidence="2" id="KW-1185">Reference proteome</keyword>
<evidence type="ECO:0000313" key="1">
    <source>
        <dbReference type="EMBL" id="KTC81487.1"/>
    </source>
</evidence>
<dbReference type="PATRIC" id="fig|29422.6.peg.2140"/>
<reference evidence="1 2" key="1">
    <citation type="submission" date="2015-11" db="EMBL/GenBank/DDBJ databases">
        <title>Genomic analysis of 38 Legionella species identifies large and diverse effector repertoires.</title>
        <authorList>
            <person name="Burstein D."/>
            <person name="Amaro F."/>
            <person name="Zusman T."/>
            <person name="Lifshitz Z."/>
            <person name="Cohen O."/>
            <person name="Gilbert J.A."/>
            <person name="Pupko T."/>
            <person name="Shuman H.A."/>
            <person name="Segal G."/>
        </authorList>
    </citation>
    <scope>NUCLEOTIDE SEQUENCE [LARGE SCALE GENOMIC DNA]</scope>
    <source>
        <strain evidence="1 2">ATCC 43878</strain>
    </source>
</reference>
<sequence length="80" mass="9420">MKFKKEDPKTSEILTKNSELLSSLLDNTNGLTRFQDCVKKAQMLKEDVNELALFIDFDETITKIHDFNEYRNIKKAPDYF</sequence>
<organism evidence="1 2">
    <name type="scientific">Legionella brunensis</name>
    <dbReference type="NCBI Taxonomy" id="29422"/>
    <lineage>
        <taxon>Bacteria</taxon>
        <taxon>Pseudomonadati</taxon>
        <taxon>Pseudomonadota</taxon>
        <taxon>Gammaproteobacteria</taxon>
        <taxon>Legionellales</taxon>
        <taxon>Legionellaceae</taxon>
        <taxon>Legionella</taxon>
    </lineage>
</organism>
<dbReference type="AlphaFoldDB" id="A0A0W0SDA1"/>
<dbReference type="RefSeq" id="WP_058442001.1">
    <property type="nucleotide sequence ID" value="NZ_CAAAHU010000005.1"/>
</dbReference>
<comment type="caution">
    <text evidence="1">The sequence shown here is derived from an EMBL/GenBank/DDBJ whole genome shotgun (WGS) entry which is preliminary data.</text>
</comment>
<accession>A0A0W0SDA1</accession>
<name>A0A0W0SDA1_9GAMM</name>
<proteinExistence type="predicted"/>
<evidence type="ECO:0000313" key="2">
    <source>
        <dbReference type="Proteomes" id="UP000054742"/>
    </source>
</evidence>
<gene>
    <name evidence="1" type="ORF">Lbru_2007</name>
</gene>
<dbReference type="STRING" id="29422.Lbru_2007"/>